<dbReference type="Proteomes" id="UP000307201">
    <property type="component" value="Unassembled WGS sequence"/>
</dbReference>
<proteinExistence type="predicted"/>
<dbReference type="GO" id="GO:0006310">
    <property type="term" value="P:DNA recombination"/>
    <property type="evidence" value="ECO:0007669"/>
    <property type="project" value="InterPro"/>
</dbReference>
<dbReference type="Gene3D" id="3.30.1330.70">
    <property type="entry name" value="Holliday junction resolvase RusA"/>
    <property type="match status" value="1"/>
</dbReference>
<dbReference type="EMBL" id="VBTE01000107">
    <property type="protein sequence ID" value="TLQ03822.1"/>
    <property type="molecule type" value="Genomic_DNA"/>
</dbReference>
<dbReference type="InterPro" id="IPR008822">
    <property type="entry name" value="Endonuclease_RusA-like"/>
</dbReference>
<evidence type="ECO:0000313" key="2">
    <source>
        <dbReference type="Proteomes" id="UP000307201"/>
    </source>
</evidence>
<dbReference type="RefSeq" id="WP_138473262.1">
    <property type="nucleotide sequence ID" value="NZ_VBTE01000107.1"/>
</dbReference>
<dbReference type="GO" id="GO:0006281">
    <property type="term" value="P:DNA repair"/>
    <property type="evidence" value="ECO:0007669"/>
    <property type="project" value="InterPro"/>
</dbReference>
<gene>
    <name evidence="1" type="ORF">FEZ48_13935</name>
</gene>
<dbReference type="OrthoDB" id="384924at2"/>
<accession>A0A5R9BV89</accession>
<reference evidence="1 2" key="1">
    <citation type="submission" date="2019-05" db="EMBL/GenBank/DDBJ databases">
        <title>The metagenome of a microbial culture collection derived from dairy environment covers the genomic content of the human microbiome.</title>
        <authorList>
            <person name="Roder T."/>
            <person name="Wuthrich D."/>
            <person name="Sattari Z."/>
            <person name="Von Ah U."/>
            <person name="Bar C."/>
            <person name="Ronchi F."/>
            <person name="Macpherson A.J."/>
            <person name="Ganal-Vonarburg S.C."/>
            <person name="Bruggmann R."/>
            <person name="Vergeres G."/>
        </authorList>
    </citation>
    <scope>NUCLEOTIDE SEQUENCE [LARGE SCALE GENOMIC DNA]</scope>
    <source>
        <strain evidence="1 2">FAM 24235</strain>
    </source>
</reference>
<dbReference type="GO" id="GO:0000287">
    <property type="term" value="F:magnesium ion binding"/>
    <property type="evidence" value="ECO:0007669"/>
    <property type="project" value="InterPro"/>
</dbReference>
<sequence length="136" mass="15931">MTQFFIPLKNPPTTTHQQKQVTVKNGKPFFYEPEALERARNLLTAHLGKHIPDQPFKGKALQCTVKWFFPTEAKKYTDGQYRKTKPDTHNLNKLLFDIMTDLHFWEDDALVASEVIQKFWVKESPPGIFIKIEELE</sequence>
<dbReference type="AlphaFoldDB" id="A0A5R9BV89"/>
<organism evidence="1 2">
    <name type="scientific">Marinilactibacillus psychrotolerans</name>
    <dbReference type="NCBI Taxonomy" id="191770"/>
    <lineage>
        <taxon>Bacteria</taxon>
        <taxon>Bacillati</taxon>
        <taxon>Bacillota</taxon>
        <taxon>Bacilli</taxon>
        <taxon>Lactobacillales</taxon>
        <taxon>Carnobacteriaceae</taxon>
        <taxon>Marinilactibacillus</taxon>
    </lineage>
</organism>
<comment type="caution">
    <text evidence="1">The sequence shown here is derived from an EMBL/GenBank/DDBJ whole genome shotgun (WGS) entry which is preliminary data.</text>
</comment>
<name>A0A5R9BV89_9LACT</name>
<dbReference type="Pfam" id="PF05866">
    <property type="entry name" value="RusA"/>
    <property type="match status" value="1"/>
</dbReference>
<dbReference type="SUPFAM" id="SSF103084">
    <property type="entry name" value="Holliday junction resolvase RusA"/>
    <property type="match status" value="1"/>
</dbReference>
<evidence type="ECO:0000313" key="1">
    <source>
        <dbReference type="EMBL" id="TLQ03822.1"/>
    </source>
</evidence>
<protein>
    <submittedName>
        <fullName evidence="1">RusA family crossover junction endodeoxyribonuclease</fullName>
    </submittedName>
</protein>
<dbReference type="InterPro" id="IPR036614">
    <property type="entry name" value="RusA-like_sf"/>
</dbReference>